<proteinExistence type="predicted"/>
<comment type="caution">
    <text evidence="1">The sequence shown here is derived from an EMBL/GenBank/DDBJ whole genome shotgun (WGS) entry which is preliminary data.</text>
</comment>
<accession>A0AAD3GZF3</accession>
<reference evidence="1 2" key="1">
    <citation type="journal article" date="2021" name="Sci. Rep.">
        <title>The genome of the diatom Chaetoceros tenuissimus carries an ancient integrated fragment of an extant virus.</title>
        <authorList>
            <person name="Hongo Y."/>
            <person name="Kimura K."/>
            <person name="Takaki Y."/>
            <person name="Yoshida Y."/>
            <person name="Baba S."/>
            <person name="Kobayashi G."/>
            <person name="Nagasaki K."/>
            <person name="Hano T."/>
            <person name="Tomaru Y."/>
        </authorList>
    </citation>
    <scope>NUCLEOTIDE SEQUENCE [LARGE SCALE GENOMIC DNA]</scope>
    <source>
        <strain evidence="1 2">NIES-3715</strain>
    </source>
</reference>
<keyword evidence="2" id="KW-1185">Reference proteome</keyword>
<dbReference type="Proteomes" id="UP001054902">
    <property type="component" value="Unassembled WGS sequence"/>
</dbReference>
<evidence type="ECO:0000313" key="2">
    <source>
        <dbReference type="Proteomes" id="UP001054902"/>
    </source>
</evidence>
<protein>
    <submittedName>
        <fullName evidence="1">Uncharacterized protein</fullName>
    </submittedName>
</protein>
<organism evidence="1 2">
    <name type="scientific">Chaetoceros tenuissimus</name>
    <dbReference type="NCBI Taxonomy" id="426638"/>
    <lineage>
        <taxon>Eukaryota</taxon>
        <taxon>Sar</taxon>
        <taxon>Stramenopiles</taxon>
        <taxon>Ochrophyta</taxon>
        <taxon>Bacillariophyta</taxon>
        <taxon>Coscinodiscophyceae</taxon>
        <taxon>Chaetocerotophycidae</taxon>
        <taxon>Chaetocerotales</taxon>
        <taxon>Chaetocerotaceae</taxon>
        <taxon>Chaetoceros</taxon>
    </lineage>
</organism>
<evidence type="ECO:0000313" key="1">
    <source>
        <dbReference type="EMBL" id="GFH44987.1"/>
    </source>
</evidence>
<name>A0AAD3GZF3_9STRA</name>
<sequence>MFASAIRTAARPLASRATKAVAPRLTALRCMSVSTEGENVIVPLITDSLEWTLSSPPPLHQFEEPPLIVEVEHLDLKPGAEVEEVLEAQGEKITDIVGKEAWVDNDPALYEGLIPQNEEWTEFIDEKTGEWVYMDEYGQRIEKPSA</sequence>
<gene>
    <name evidence="1" type="ORF">CTEN210_01461</name>
</gene>
<dbReference type="EMBL" id="BLLK01000020">
    <property type="protein sequence ID" value="GFH44987.1"/>
    <property type="molecule type" value="Genomic_DNA"/>
</dbReference>
<dbReference type="AlphaFoldDB" id="A0AAD3GZF3"/>